<dbReference type="EC" id="2.7.13.3" evidence="3"/>
<dbReference type="SUPFAM" id="SSF55874">
    <property type="entry name" value="ATPase domain of HSP90 chaperone/DNA topoisomerase II/histidine kinase"/>
    <property type="match status" value="1"/>
</dbReference>
<sequence>MKYQMLVGSKYQFYLVNLAGWAGYISSRLLGTIYWDKTASYYWFITFGGIFAFLLSFSLRPIYLKIWAWEANTAKKIILVLGICYLLSIIWVVPMNLLFWDIFKQGYRPGGWYGYISDNGGKFYLYFCWSCLYFGIKFYREMQKATQSALKANSLAHEAQLKMLRYQLNPHFLFNTLNAISTLILIKQNDRANEMVARLSNFLRDSLDNDPMQKVTLKQEINTLQLYLGIEKVRFDERLEVKFDIGKNAEEALIPSLILQPLVENSIKYAIANSETGGTIKICANIERRYLLLLIEDNGPGVKLNGGSLPSGRGVGIKNTQGRLKELYGEEHTFSITNAQPSGLRIAIQIPYEVSQ</sequence>
<feature type="domain" description="Histidine kinase/HSP90-like ATPase" evidence="2">
    <location>
        <begin position="250"/>
        <end position="354"/>
    </location>
</feature>
<dbReference type="SMART" id="SM00387">
    <property type="entry name" value="HATPase_c"/>
    <property type="match status" value="1"/>
</dbReference>
<accession>A0ABV7FSU8</accession>
<protein>
    <submittedName>
        <fullName evidence="3">Sensor histidine kinase</fullName>
        <ecNumber evidence="3">2.7.13.3</ecNumber>
    </submittedName>
</protein>
<evidence type="ECO:0000259" key="2">
    <source>
        <dbReference type="SMART" id="SM00387"/>
    </source>
</evidence>
<keyword evidence="3" id="KW-0808">Transferase</keyword>
<evidence type="ECO:0000313" key="3">
    <source>
        <dbReference type="EMBL" id="MFC3122240.1"/>
    </source>
</evidence>
<keyword evidence="3" id="KW-0418">Kinase</keyword>
<keyword evidence="1" id="KW-1133">Transmembrane helix</keyword>
<feature type="transmembrane region" description="Helical" evidence="1">
    <location>
        <begin position="41"/>
        <end position="59"/>
    </location>
</feature>
<dbReference type="GO" id="GO:0004673">
    <property type="term" value="F:protein histidine kinase activity"/>
    <property type="evidence" value="ECO:0007669"/>
    <property type="project" value="UniProtKB-EC"/>
</dbReference>
<dbReference type="InterPro" id="IPR003594">
    <property type="entry name" value="HATPase_dom"/>
</dbReference>
<dbReference type="EMBL" id="JBHRSW010000018">
    <property type="protein sequence ID" value="MFC3122240.1"/>
    <property type="molecule type" value="Genomic_DNA"/>
</dbReference>
<reference evidence="4" key="1">
    <citation type="journal article" date="2019" name="Int. J. Syst. Evol. Microbiol.">
        <title>The Global Catalogue of Microorganisms (GCM) 10K type strain sequencing project: providing services to taxonomists for standard genome sequencing and annotation.</title>
        <authorList>
            <consortium name="The Broad Institute Genomics Platform"/>
            <consortium name="The Broad Institute Genome Sequencing Center for Infectious Disease"/>
            <person name="Wu L."/>
            <person name="Ma J."/>
        </authorList>
    </citation>
    <scope>NUCLEOTIDE SEQUENCE [LARGE SCALE GENOMIC DNA]</scope>
    <source>
        <strain evidence="4">KCTC 52473</strain>
    </source>
</reference>
<dbReference type="Pfam" id="PF02518">
    <property type="entry name" value="HATPase_c"/>
    <property type="match status" value="1"/>
</dbReference>
<name>A0ABV7FSU8_9ALTE</name>
<dbReference type="InterPro" id="IPR050640">
    <property type="entry name" value="Bact_2-comp_sensor_kinase"/>
</dbReference>
<feature type="transmembrane region" description="Helical" evidence="1">
    <location>
        <begin position="79"/>
        <end position="103"/>
    </location>
</feature>
<dbReference type="PANTHER" id="PTHR34220">
    <property type="entry name" value="SENSOR HISTIDINE KINASE YPDA"/>
    <property type="match status" value="1"/>
</dbReference>
<dbReference type="InterPro" id="IPR036890">
    <property type="entry name" value="HATPase_C_sf"/>
</dbReference>
<organism evidence="3 4">
    <name type="scientific">Agaribacter flavus</name>
    <dbReference type="NCBI Taxonomy" id="1902781"/>
    <lineage>
        <taxon>Bacteria</taxon>
        <taxon>Pseudomonadati</taxon>
        <taxon>Pseudomonadota</taxon>
        <taxon>Gammaproteobacteria</taxon>
        <taxon>Alteromonadales</taxon>
        <taxon>Alteromonadaceae</taxon>
        <taxon>Agaribacter</taxon>
    </lineage>
</organism>
<dbReference type="RefSeq" id="WP_376920373.1">
    <property type="nucleotide sequence ID" value="NZ_JBHRSW010000018.1"/>
</dbReference>
<keyword evidence="4" id="KW-1185">Reference proteome</keyword>
<dbReference type="Pfam" id="PF06580">
    <property type="entry name" value="His_kinase"/>
    <property type="match status" value="1"/>
</dbReference>
<evidence type="ECO:0000256" key="1">
    <source>
        <dbReference type="SAM" id="Phobius"/>
    </source>
</evidence>
<dbReference type="InterPro" id="IPR010559">
    <property type="entry name" value="Sig_transdc_His_kin_internal"/>
</dbReference>
<keyword evidence="1" id="KW-0812">Transmembrane</keyword>
<feature type="transmembrane region" description="Helical" evidence="1">
    <location>
        <begin position="12"/>
        <end position="35"/>
    </location>
</feature>
<gene>
    <name evidence="3" type="ORF">ACFOHL_11475</name>
</gene>
<keyword evidence="1" id="KW-0472">Membrane</keyword>
<dbReference type="PANTHER" id="PTHR34220:SF7">
    <property type="entry name" value="SENSOR HISTIDINE KINASE YPDA"/>
    <property type="match status" value="1"/>
</dbReference>
<feature type="transmembrane region" description="Helical" evidence="1">
    <location>
        <begin position="123"/>
        <end position="139"/>
    </location>
</feature>
<comment type="caution">
    <text evidence="3">The sequence shown here is derived from an EMBL/GenBank/DDBJ whole genome shotgun (WGS) entry which is preliminary data.</text>
</comment>
<dbReference type="Gene3D" id="3.30.565.10">
    <property type="entry name" value="Histidine kinase-like ATPase, C-terminal domain"/>
    <property type="match status" value="1"/>
</dbReference>
<dbReference type="Proteomes" id="UP001595478">
    <property type="component" value="Unassembled WGS sequence"/>
</dbReference>
<proteinExistence type="predicted"/>
<evidence type="ECO:0000313" key="4">
    <source>
        <dbReference type="Proteomes" id="UP001595478"/>
    </source>
</evidence>